<proteinExistence type="predicted"/>
<accession>G2KLQ6</accession>
<name>G2KLQ6_MICAA</name>
<sequence>MAMGQMPKALLERPALLPGLDFYFNAYIDLQNDRPMGMAIGPIPWSSIVTFAQIHSLDLDDLHELNHLIRKMEQADREHDEKKGNA</sequence>
<dbReference type="AlphaFoldDB" id="G2KLQ6"/>
<dbReference type="Pfam" id="PF23812">
    <property type="entry name" value="Phage_TAC_18"/>
    <property type="match status" value="1"/>
</dbReference>
<dbReference type="HOGENOM" id="CLU_2494384_0_0_5"/>
<reference evidence="1 2" key="1">
    <citation type="journal article" date="2011" name="BMC Genomics">
        <title>Genomic insights into an obligate epibiotic bacterial predator: Micavibrio aeruginosavorus ARL-13.</title>
        <authorList>
            <person name="Wang Z."/>
            <person name="Kadouri D."/>
            <person name="Wu M."/>
        </authorList>
    </citation>
    <scope>NUCLEOTIDE SEQUENCE [LARGE SCALE GENOMIC DNA]</scope>
    <source>
        <strain evidence="1 2">ARL-13</strain>
    </source>
</reference>
<keyword evidence="2" id="KW-1185">Reference proteome</keyword>
<dbReference type="KEGG" id="mai:MICA_549"/>
<dbReference type="EMBL" id="CP002382">
    <property type="protein sequence ID" value="AEP08886.1"/>
    <property type="molecule type" value="Genomic_DNA"/>
</dbReference>
<protein>
    <submittedName>
        <fullName evidence="1">Uncharacterized protein</fullName>
    </submittedName>
</protein>
<evidence type="ECO:0000313" key="2">
    <source>
        <dbReference type="Proteomes" id="UP000009286"/>
    </source>
</evidence>
<dbReference type="InterPro" id="IPR056919">
    <property type="entry name" value="Phage_TAC_18"/>
</dbReference>
<dbReference type="STRING" id="856793.MICA_549"/>
<organism evidence="1 2">
    <name type="scientific">Micavibrio aeruginosavorus (strain ARL-13)</name>
    <dbReference type="NCBI Taxonomy" id="856793"/>
    <lineage>
        <taxon>Bacteria</taxon>
        <taxon>Pseudomonadati</taxon>
        <taxon>Bdellovibrionota</taxon>
        <taxon>Bdellovibrionia</taxon>
        <taxon>Bdellovibrionales</taxon>
        <taxon>Pseudobdellovibrionaceae</taxon>
        <taxon>Micavibrio</taxon>
    </lineage>
</organism>
<dbReference type="Proteomes" id="UP000009286">
    <property type="component" value="Chromosome"/>
</dbReference>
<evidence type="ECO:0000313" key="1">
    <source>
        <dbReference type="EMBL" id="AEP08886.1"/>
    </source>
</evidence>
<gene>
    <name evidence="1" type="ordered locus">MICA_549</name>
</gene>